<dbReference type="OrthoDB" id="670056at2"/>
<organism evidence="7 8">
    <name type="scientific">Sphingobacterium alimentarium</name>
    <dbReference type="NCBI Taxonomy" id="797292"/>
    <lineage>
        <taxon>Bacteria</taxon>
        <taxon>Pseudomonadati</taxon>
        <taxon>Bacteroidota</taxon>
        <taxon>Sphingobacteriia</taxon>
        <taxon>Sphingobacteriales</taxon>
        <taxon>Sphingobacteriaceae</taxon>
        <taxon>Sphingobacterium</taxon>
    </lineage>
</organism>
<evidence type="ECO:0000259" key="6">
    <source>
        <dbReference type="Pfam" id="PF13515"/>
    </source>
</evidence>
<evidence type="ECO:0000313" key="7">
    <source>
        <dbReference type="EMBL" id="TCV16574.1"/>
    </source>
</evidence>
<accession>A0A4R3W0T3</accession>
<comment type="caution">
    <text evidence="7">The sequence shown here is derived from an EMBL/GenBank/DDBJ whole genome shotgun (WGS) entry which is preliminary data.</text>
</comment>
<evidence type="ECO:0000256" key="5">
    <source>
        <dbReference type="SAM" id="Phobius"/>
    </source>
</evidence>
<dbReference type="Proteomes" id="UP000295197">
    <property type="component" value="Unassembled WGS sequence"/>
</dbReference>
<dbReference type="EMBL" id="SMBZ01000012">
    <property type="protein sequence ID" value="TCV16574.1"/>
    <property type="molecule type" value="Genomic_DNA"/>
</dbReference>
<name>A0A4R3W0T3_9SPHI</name>
<feature type="transmembrane region" description="Helical" evidence="5">
    <location>
        <begin position="134"/>
        <end position="158"/>
    </location>
</feature>
<feature type="transmembrane region" description="Helical" evidence="5">
    <location>
        <begin position="89"/>
        <end position="122"/>
    </location>
</feature>
<keyword evidence="8" id="KW-1185">Reference proteome</keyword>
<evidence type="ECO:0000313" key="8">
    <source>
        <dbReference type="Proteomes" id="UP000295197"/>
    </source>
</evidence>
<dbReference type="AlphaFoldDB" id="A0A4R3W0T3"/>
<sequence length="169" mass="19131">MLDPILKRIASSPVLIYILRCCIGFLIGYKLYITYPDFELFWTLLSIILVISPEEKDTRRLSIERFKSNFIGSAVAMVMLLFLEPNVYTIIAGIFVTIIVCRLFNVLNMARVALVALLIIMVQPHQTGFVEAPIYRFGSVAVGCIIGLLIVVLTSIIFRPLKRKFGIPY</sequence>
<keyword evidence="4 5" id="KW-0472">Membrane</keyword>
<keyword evidence="3 5" id="KW-1133">Transmembrane helix</keyword>
<dbReference type="Pfam" id="PF13515">
    <property type="entry name" value="FUSC_2"/>
    <property type="match status" value="1"/>
</dbReference>
<reference evidence="7 8" key="1">
    <citation type="submission" date="2019-03" db="EMBL/GenBank/DDBJ databases">
        <title>Genomic Encyclopedia of Type Strains, Phase IV (KMG-IV): sequencing the most valuable type-strain genomes for metagenomic binning, comparative biology and taxonomic classification.</title>
        <authorList>
            <person name="Goeker M."/>
        </authorList>
    </citation>
    <scope>NUCLEOTIDE SEQUENCE [LARGE SCALE GENOMIC DNA]</scope>
    <source>
        <strain evidence="7 8">DSM 22362</strain>
    </source>
</reference>
<dbReference type="GO" id="GO:0016020">
    <property type="term" value="C:membrane"/>
    <property type="evidence" value="ECO:0007669"/>
    <property type="project" value="UniProtKB-SubCell"/>
</dbReference>
<feature type="domain" description="Integral membrane bound transporter" evidence="6">
    <location>
        <begin position="38"/>
        <end position="150"/>
    </location>
</feature>
<evidence type="ECO:0000256" key="3">
    <source>
        <dbReference type="ARBA" id="ARBA00022989"/>
    </source>
</evidence>
<evidence type="ECO:0000256" key="2">
    <source>
        <dbReference type="ARBA" id="ARBA00022692"/>
    </source>
</evidence>
<evidence type="ECO:0000256" key="1">
    <source>
        <dbReference type="ARBA" id="ARBA00004141"/>
    </source>
</evidence>
<keyword evidence="2 5" id="KW-0812">Transmembrane</keyword>
<protein>
    <submittedName>
        <fullName evidence="7">Fusaric acid resistance family protein</fullName>
    </submittedName>
</protein>
<dbReference type="RefSeq" id="WP_132777305.1">
    <property type="nucleotide sequence ID" value="NZ_SMBZ01000012.1"/>
</dbReference>
<comment type="subcellular location">
    <subcellularLocation>
        <location evidence="1">Membrane</location>
        <topology evidence="1">Multi-pass membrane protein</topology>
    </subcellularLocation>
</comment>
<gene>
    <name evidence="7" type="ORF">EDC17_101247</name>
</gene>
<proteinExistence type="predicted"/>
<feature type="transmembrane region" description="Helical" evidence="5">
    <location>
        <begin position="12"/>
        <end position="32"/>
    </location>
</feature>
<evidence type="ECO:0000256" key="4">
    <source>
        <dbReference type="ARBA" id="ARBA00023136"/>
    </source>
</evidence>
<dbReference type="InterPro" id="IPR049453">
    <property type="entry name" value="Memb_transporter_dom"/>
</dbReference>